<accession>A0A9D4KN27</accession>
<reference evidence="1" key="2">
    <citation type="submission" date="2020-11" db="EMBL/GenBank/DDBJ databases">
        <authorList>
            <person name="McCartney M.A."/>
            <person name="Auch B."/>
            <person name="Kono T."/>
            <person name="Mallez S."/>
            <person name="Becker A."/>
            <person name="Gohl D.M."/>
            <person name="Silverstein K.A.T."/>
            <person name="Koren S."/>
            <person name="Bechman K.B."/>
            <person name="Herman A."/>
            <person name="Abrahante J.E."/>
            <person name="Garbe J."/>
        </authorList>
    </citation>
    <scope>NUCLEOTIDE SEQUENCE</scope>
    <source>
        <strain evidence="1">Duluth1</strain>
        <tissue evidence="1">Whole animal</tissue>
    </source>
</reference>
<evidence type="ECO:0000313" key="2">
    <source>
        <dbReference type="Proteomes" id="UP000828390"/>
    </source>
</evidence>
<evidence type="ECO:0008006" key="3">
    <source>
        <dbReference type="Google" id="ProtNLM"/>
    </source>
</evidence>
<sequence>MKKWRCGRCKGSFELIVNNMSAGATTPGPASATPSASLTPRTPNKFAMFVKENYNVVKQQNKDLKHGDVMKQLSKLFAENKITTS</sequence>
<comment type="caution">
    <text evidence="1">The sequence shown here is derived from an EMBL/GenBank/DDBJ whole genome shotgun (WGS) entry which is preliminary data.</text>
</comment>
<dbReference type="InterPro" id="IPR036910">
    <property type="entry name" value="HMG_box_dom_sf"/>
</dbReference>
<protein>
    <recommendedName>
        <fullName evidence="3">HMG box domain-containing protein</fullName>
    </recommendedName>
</protein>
<gene>
    <name evidence="1" type="ORF">DPMN_115569</name>
</gene>
<dbReference type="Gene3D" id="1.10.30.10">
    <property type="entry name" value="High mobility group box domain"/>
    <property type="match status" value="1"/>
</dbReference>
<dbReference type="AlphaFoldDB" id="A0A9D4KN27"/>
<keyword evidence="2" id="KW-1185">Reference proteome</keyword>
<dbReference type="EMBL" id="JAIWYP010000004">
    <property type="protein sequence ID" value="KAH3842081.1"/>
    <property type="molecule type" value="Genomic_DNA"/>
</dbReference>
<evidence type="ECO:0000313" key="1">
    <source>
        <dbReference type="EMBL" id="KAH3842081.1"/>
    </source>
</evidence>
<dbReference type="CDD" id="cd00084">
    <property type="entry name" value="HMG-box_SF"/>
    <property type="match status" value="1"/>
</dbReference>
<dbReference type="SUPFAM" id="SSF47095">
    <property type="entry name" value="HMG-box"/>
    <property type="match status" value="1"/>
</dbReference>
<reference evidence="1" key="1">
    <citation type="journal article" date="2019" name="bioRxiv">
        <title>The Genome of the Zebra Mussel, Dreissena polymorpha: A Resource for Invasive Species Research.</title>
        <authorList>
            <person name="McCartney M.A."/>
            <person name="Auch B."/>
            <person name="Kono T."/>
            <person name="Mallez S."/>
            <person name="Zhang Y."/>
            <person name="Obille A."/>
            <person name="Becker A."/>
            <person name="Abrahante J.E."/>
            <person name="Garbe J."/>
            <person name="Badalamenti J.P."/>
            <person name="Herman A."/>
            <person name="Mangelson H."/>
            <person name="Liachko I."/>
            <person name="Sullivan S."/>
            <person name="Sone E.D."/>
            <person name="Koren S."/>
            <person name="Silverstein K.A.T."/>
            <person name="Beckman K.B."/>
            <person name="Gohl D.M."/>
        </authorList>
    </citation>
    <scope>NUCLEOTIDE SEQUENCE</scope>
    <source>
        <strain evidence="1">Duluth1</strain>
        <tissue evidence="1">Whole animal</tissue>
    </source>
</reference>
<organism evidence="1 2">
    <name type="scientific">Dreissena polymorpha</name>
    <name type="common">Zebra mussel</name>
    <name type="synonym">Mytilus polymorpha</name>
    <dbReference type="NCBI Taxonomy" id="45954"/>
    <lineage>
        <taxon>Eukaryota</taxon>
        <taxon>Metazoa</taxon>
        <taxon>Spiralia</taxon>
        <taxon>Lophotrochozoa</taxon>
        <taxon>Mollusca</taxon>
        <taxon>Bivalvia</taxon>
        <taxon>Autobranchia</taxon>
        <taxon>Heteroconchia</taxon>
        <taxon>Euheterodonta</taxon>
        <taxon>Imparidentia</taxon>
        <taxon>Neoheterodontei</taxon>
        <taxon>Myida</taxon>
        <taxon>Dreissenoidea</taxon>
        <taxon>Dreissenidae</taxon>
        <taxon>Dreissena</taxon>
    </lineage>
</organism>
<proteinExistence type="predicted"/>
<name>A0A9D4KN27_DREPO</name>
<dbReference type="Proteomes" id="UP000828390">
    <property type="component" value="Unassembled WGS sequence"/>
</dbReference>